<dbReference type="InterPro" id="IPR000719">
    <property type="entry name" value="Prot_kinase_dom"/>
</dbReference>
<feature type="domain" description="Protein kinase" evidence="9">
    <location>
        <begin position="88"/>
        <end position="343"/>
    </location>
</feature>
<dbReference type="Gene3D" id="3.30.200.20">
    <property type="entry name" value="Phosphorylase Kinase, domain 1"/>
    <property type="match status" value="1"/>
</dbReference>
<dbReference type="GO" id="GO:0035556">
    <property type="term" value="P:intracellular signal transduction"/>
    <property type="evidence" value="ECO:0007669"/>
    <property type="project" value="TreeGrafter"/>
</dbReference>
<dbReference type="Proteomes" id="UP000694580">
    <property type="component" value="Chromosome 10"/>
</dbReference>
<keyword evidence="4 7" id="KW-0547">Nucleotide-binding</keyword>
<dbReference type="AlphaFoldDB" id="A0A8C4CKT7"/>
<evidence type="ECO:0000256" key="7">
    <source>
        <dbReference type="PROSITE-ProRule" id="PRU10141"/>
    </source>
</evidence>
<feature type="binding site" evidence="7">
    <location>
        <position position="117"/>
    </location>
    <ligand>
        <name>ATP</name>
        <dbReference type="ChEBI" id="CHEBI:30616"/>
    </ligand>
</feature>
<keyword evidence="6 7" id="KW-0067">ATP-binding</keyword>
<evidence type="ECO:0000256" key="4">
    <source>
        <dbReference type="ARBA" id="ARBA00022741"/>
    </source>
</evidence>
<evidence type="ECO:0000313" key="11">
    <source>
        <dbReference type="Proteomes" id="UP000694580"/>
    </source>
</evidence>
<dbReference type="Ensembl" id="ENSDCDT00010047518.1">
    <property type="protein sequence ID" value="ENSDCDP00010037926.1"/>
    <property type="gene ID" value="ENSDCDG00010024586.1"/>
</dbReference>
<dbReference type="PROSITE" id="PS00107">
    <property type="entry name" value="PROTEIN_KINASE_ATP"/>
    <property type="match status" value="1"/>
</dbReference>
<reference evidence="10" key="2">
    <citation type="submission" date="2025-05" db="UniProtKB">
        <authorList>
            <consortium name="Ensembl"/>
        </authorList>
    </citation>
    <scope>IDENTIFICATION</scope>
</reference>
<sequence>MWFGSTWCAACSTLISFPRLGHDPPCPLPAAVVPPTQRGKNFHGRVSWHLFSPLLFGVHPDDIPAQPAPFPHRFVSLKSSPLFDSYSIHTKEVLGGGRFGKVHKCTENATGHRLAAKIINARSAKDKEMALNEMQVMNQLSHVNILQLYDAFEVKTQVVLILEYVEGGELFERIVDESSQLTEVDAMVFVRQICEGVQYMHQMYVLHLDLKPENILCVNRTGHQVKIIDFGLARRYKPREKLRVSFGTPEFLAPEVVNFDFVSFPTDMWTLGVVTYMLLSGLSPFLGDDDSQTLNNVLSVNWYFDEDAFEHVSAEAKDFVSNLLIRERSGRLSAAQCLKHPWLNNVSEKAKSCNVVLKSQVLLKKYMARRMWKKNYIAIAAANRFKKIASSGSLTSLGI</sequence>
<organism evidence="10 11">
    <name type="scientific">Denticeps clupeoides</name>
    <name type="common">denticle herring</name>
    <dbReference type="NCBI Taxonomy" id="299321"/>
    <lineage>
        <taxon>Eukaryota</taxon>
        <taxon>Metazoa</taxon>
        <taxon>Chordata</taxon>
        <taxon>Craniata</taxon>
        <taxon>Vertebrata</taxon>
        <taxon>Euteleostomi</taxon>
        <taxon>Actinopterygii</taxon>
        <taxon>Neopterygii</taxon>
        <taxon>Teleostei</taxon>
        <taxon>Clupei</taxon>
        <taxon>Clupeiformes</taxon>
        <taxon>Denticipitoidei</taxon>
        <taxon>Denticipitidae</taxon>
        <taxon>Denticeps</taxon>
    </lineage>
</organism>
<evidence type="ECO:0000256" key="3">
    <source>
        <dbReference type="ARBA" id="ARBA00022679"/>
    </source>
</evidence>
<proteinExistence type="inferred from homology"/>
<dbReference type="Ensembl" id="ENSDCDT00010031536.1">
    <property type="protein sequence ID" value="ENSDCDP00010025443.1"/>
    <property type="gene ID" value="ENSDCDG00010016196.1"/>
</dbReference>
<dbReference type="InterPro" id="IPR011009">
    <property type="entry name" value="Kinase-like_dom_sf"/>
</dbReference>
<dbReference type="InterPro" id="IPR008271">
    <property type="entry name" value="Ser/Thr_kinase_AS"/>
</dbReference>
<dbReference type="GO" id="GO:0005634">
    <property type="term" value="C:nucleus"/>
    <property type="evidence" value="ECO:0007669"/>
    <property type="project" value="TreeGrafter"/>
</dbReference>
<accession>A0A8C4CKT7</accession>
<dbReference type="InterPro" id="IPR017441">
    <property type="entry name" value="Protein_kinase_ATP_BS"/>
</dbReference>
<gene>
    <name evidence="10" type="primary">MYLK2</name>
</gene>
<dbReference type="GO" id="GO:0005524">
    <property type="term" value="F:ATP binding"/>
    <property type="evidence" value="ECO:0007669"/>
    <property type="project" value="UniProtKB-UniRule"/>
</dbReference>
<keyword evidence="5" id="KW-0418">Kinase</keyword>
<keyword evidence="2 8" id="KW-0723">Serine/threonine-protein kinase</keyword>
<keyword evidence="11" id="KW-1185">Reference proteome</keyword>
<protein>
    <recommendedName>
        <fullName evidence="9">Protein kinase domain-containing protein</fullName>
    </recommendedName>
</protein>
<evidence type="ECO:0000256" key="2">
    <source>
        <dbReference type="ARBA" id="ARBA00022527"/>
    </source>
</evidence>
<evidence type="ECO:0000259" key="9">
    <source>
        <dbReference type="PROSITE" id="PS50011"/>
    </source>
</evidence>
<keyword evidence="3" id="KW-0808">Transferase</keyword>
<dbReference type="FunFam" id="1.10.510.10:FF:000135">
    <property type="entry name" value="Putative myosin light chain kinase 3"/>
    <property type="match status" value="1"/>
</dbReference>
<dbReference type="PROSITE" id="PS00108">
    <property type="entry name" value="PROTEIN_KINASE_ST"/>
    <property type="match status" value="1"/>
</dbReference>
<dbReference type="GO" id="GO:0043065">
    <property type="term" value="P:positive regulation of apoptotic process"/>
    <property type="evidence" value="ECO:0007669"/>
    <property type="project" value="TreeGrafter"/>
</dbReference>
<dbReference type="PROSITE" id="PS50011">
    <property type="entry name" value="PROTEIN_KINASE_DOM"/>
    <property type="match status" value="1"/>
</dbReference>
<dbReference type="SUPFAM" id="SSF56112">
    <property type="entry name" value="Protein kinase-like (PK-like)"/>
    <property type="match status" value="1"/>
</dbReference>
<evidence type="ECO:0000256" key="6">
    <source>
        <dbReference type="ARBA" id="ARBA00022840"/>
    </source>
</evidence>
<name>A0A8C4CKT7_9TELE</name>
<evidence type="ECO:0000256" key="8">
    <source>
        <dbReference type="RuleBase" id="RU000304"/>
    </source>
</evidence>
<dbReference type="Pfam" id="PF00069">
    <property type="entry name" value="Pkinase"/>
    <property type="match status" value="1"/>
</dbReference>
<dbReference type="GO" id="GO:0004674">
    <property type="term" value="F:protein serine/threonine kinase activity"/>
    <property type="evidence" value="ECO:0007669"/>
    <property type="project" value="UniProtKB-KW"/>
</dbReference>
<reference evidence="10 11" key="1">
    <citation type="submission" date="2020-06" db="EMBL/GenBank/DDBJ databases">
        <authorList>
            <consortium name="Wellcome Sanger Institute Data Sharing"/>
        </authorList>
    </citation>
    <scope>NUCLEOTIDE SEQUENCE [LARGE SCALE GENOMIC DNA]</scope>
</reference>
<evidence type="ECO:0000256" key="5">
    <source>
        <dbReference type="ARBA" id="ARBA00022777"/>
    </source>
</evidence>
<evidence type="ECO:0000256" key="1">
    <source>
        <dbReference type="ARBA" id="ARBA00006692"/>
    </source>
</evidence>
<dbReference type="SMART" id="SM00220">
    <property type="entry name" value="S_TKc"/>
    <property type="match status" value="1"/>
</dbReference>
<dbReference type="PANTHER" id="PTHR24342:SF20">
    <property type="entry name" value="MYOSIN LIGHT CHAIN KINASE, SMOOTH MUSCLE"/>
    <property type="match status" value="1"/>
</dbReference>
<comment type="similarity">
    <text evidence="1">Belongs to the protein kinase superfamily. CAMK Ser/Thr protein kinase family.</text>
</comment>
<dbReference type="Gene3D" id="1.10.510.10">
    <property type="entry name" value="Transferase(Phosphotransferase) domain 1"/>
    <property type="match status" value="1"/>
</dbReference>
<dbReference type="PANTHER" id="PTHR24342">
    <property type="entry name" value="SERINE/THREONINE-PROTEIN KINASE 17"/>
    <property type="match status" value="1"/>
</dbReference>
<dbReference type="GeneTree" id="ENSGT00940000156211"/>
<evidence type="ECO:0000313" key="10">
    <source>
        <dbReference type="Ensembl" id="ENSDCDP00010025443.1"/>
    </source>
</evidence>